<dbReference type="Pfam" id="PF00881">
    <property type="entry name" value="Nitroreductase"/>
    <property type="match status" value="1"/>
</dbReference>
<dbReference type="InterPro" id="IPR026021">
    <property type="entry name" value="YdjA-like"/>
</dbReference>
<comment type="similarity">
    <text evidence="2">Belongs to the nitroreductase family.</text>
</comment>
<dbReference type="InterPro" id="IPR052530">
    <property type="entry name" value="NAD(P)H_nitroreductase"/>
</dbReference>
<keyword evidence="4" id="KW-0288">FMN</keyword>
<evidence type="ECO:0000313" key="9">
    <source>
        <dbReference type="EMBL" id="SIN87374.1"/>
    </source>
</evidence>
<dbReference type="InterPro" id="IPR000415">
    <property type="entry name" value="Nitroreductase-like"/>
</dbReference>
<accession>A0A1N6EWM0</accession>
<evidence type="ECO:0000259" key="8">
    <source>
        <dbReference type="Pfam" id="PF00881"/>
    </source>
</evidence>
<dbReference type="EMBL" id="FSQW01000002">
    <property type="protein sequence ID" value="SIN87374.1"/>
    <property type="molecule type" value="Genomic_DNA"/>
</dbReference>
<protein>
    <submittedName>
        <fullName evidence="9">Nitroreductase</fullName>
    </submittedName>
</protein>
<name>A0A1N6EWM0_9SPHN</name>
<comment type="cofactor">
    <cofactor evidence="1">
        <name>FMN</name>
        <dbReference type="ChEBI" id="CHEBI:58210"/>
    </cofactor>
</comment>
<dbReference type="Gene3D" id="3.40.109.10">
    <property type="entry name" value="NADH Oxidase"/>
    <property type="match status" value="1"/>
</dbReference>
<keyword evidence="5" id="KW-0521">NADP</keyword>
<keyword evidence="6" id="KW-0560">Oxidoreductase</keyword>
<keyword evidence="3" id="KW-0285">Flavoprotein</keyword>
<gene>
    <name evidence="9" type="ORF">SAMN02745824_2121</name>
</gene>
<evidence type="ECO:0000256" key="1">
    <source>
        <dbReference type="ARBA" id="ARBA00001917"/>
    </source>
</evidence>
<dbReference type="GO" id="GO:0016491">
    <property type="term" value="F:oxidoreductase activity"/>
    <property type="evidence" value="ECO:0007669"/>
    <property type="project" value="UniProtKB-KW"/>
</dbReference>
<evidence type="ECO:0000313" key="10">
    <source>
        <dbReference type="Proteomes" id="UP000185192"/>
    </source>
</evidence>
<sequence length="241" mass="26589">MAVCRSLIAGHPNEKKRQVKQIVAYETKKPLAIAPRSHKVGSMTDTAFNDLSSLGSYLKTRRSSRPRNMTAPGPSDAELRDFVATAIRTPDHGKLSPWRVVQVDLDQRAALAQGFIEAYRADKPDAGRLEIEGLEKIAHEAPALLVVLFSPISSTKIPVWEQELSTGAFCMNILHAIHEKGFVGGWITGWPAYSDRVRDMFGGASEKIAGFLYAGTAREPLEERGRPDLDRIFGKWDPAGH</sequence>
<dbReference type="PANTHER" id="PTHR43821:SF1">
    <property type="entry name" value="NAD(P)H NITROREDUCTASE YDJA-RELATED"/>
    <property type="match status" value="1"/>
</dbReference>
<evidence type="ECO:0000256" key="7">
    <source>
        <dbReference type="ARBA" id="ARBA00023027"/>
    </source>
</evidence>
<evidence type="ECO:0000256" key="4">
    <source>
        <dbReference type="ARBA" id="ARBA00022643"/>
    </source>
</evidence>
<dbReference type="SUPFAM" id="SSF55469">
    <property type="entry name" value="FMN-dependent nitroreductase-like"/>
    <property type="match status" value="1"/>
</dbReference>
<dbReference type="STRING" id="1123272.SAMN02745824_2121"/>
<dbReference type="AlphaFoldDB" id="A0A1N6EWM0"/>
<dbReference type="CDD" id="cd02135">
    <property type="entry name" value="YdjA-like"/>
    <property type="match status" value="1"/>
</dbReference>
<evidence type="ECO:0000256" key="2">
    <source>
        <dbReference type="ARBA" id="ARBA00007118"/>
    </source>
</evidence>
<evidence type="ECO:0000256" key="5">
    <source>
        <dbReference type="ARBA" id="ARBA00022857"/>
    </source>
</evidence>
<evidence type="ECO:0000256" key="6">
    <source>
        <dbReference type="ARBA" id="ARBA00023002"/>
    </source>
</evidence>
<keyword evidence="7" id="KW-0520">NAD</keyword>
<proteinExistence type="inferred from homology"/>
<dbReference type="InterPro" id="IPR029479">
    <property type="entry name" value="Nitroreductase"/>
</dbReference>
<evidence type="ECO:0000256" key="3">
    <source>
        <dbReference type="ARBA" id="ARBA00022630"/>
    </source>
</evidence>
<reference evidence="10" key="1">
    <citation type="submission" date="2016-11" db="EMBL/GenBank/DDBJ databases">
        <authorList>
            <person name="Varghese N."/>
            <person name="Submissions S."/>
        </authorList>
    </citation>
    <scope>NUCLEOTIDE SEQUENCE [LARGE SCALE GENOMIC DNA]</scope>
    <source>
        <strain evidence="10">DSM 22363</strain>
    </source>
</reference>
<dbReference type="PANTHER" id="PTHR43821">
    <property type="entry name" value="NAD(P)H NITROREDUCTASE YDJA-RELATED"/>
    <property type="match status" value="1"/>
</dbReference>
<organism evidence="9 10">
    <name type="scientific">Parasphingorhabdus marina DSM 22363</name>
    <dbReference type="NCBI Taxonomy" id="1123272"/>
    <lineage>
        <taxon>Bacteria</taxon>
        <taxon>Pseudomonadati</taxon>
        <taxon>Pseudomonadota</taxon>
        <taxon>Alphaproteobacteria</taxon>
        <taxon>Sphingomonadales</taxon>
        <taxon>Sphingomonadaceae</taxon>
        <taxon>Parasphingorhabdus</taxon>
    </lineage>
</organism>
<feature type="domain" description="Nitroreductase" evidence="8">
    <location>
        <begin position="58"/>
        <end position="215"/>
    </location>
</feature>
<dbReference type="Proteomes" id="UP000185192">
    <property type="component" value="Unassembled WGS sequence"/>
</dbReference>
<keyword evidence="10" id="KW-1185">Reference proteome</keyword>